<protein>
    <recommendedName>
        <fullName evidence="4">Release factor glutamine methyltransferase</fullName>
        <shortName evidence="4">RF MTase</shortName>
        <ecNumber evidence="4">2.1.1.297</ecNumber>
    </recommendedName>
    <alternativeName>
        <fullName evidence="4">N5-glutamine methyltransferase PrmC</fullName>
    </alternativeName>
    <alternativeName>
        <fullName evidence="4">Protein-(glutamine-N5) MTase PrmC</fullName>
    </alternativeName>
    <alternativeName>
        <fullName evidence="4">Protein-glutamine N-methyltransferase PrmC</fullName>
    </alternativeName>
</protein>
<keyword evidence="7" id="KW-1185">Reference proteome</keyword>
<dbReference type="GO" id="GO:0102559">
    <property type="term" value="F:peptide chain release factor N(5)-glutamine methyltransferase activity"/>
    <property type="evidence" value="ECO:0007669"/>
    <property type="project" value="UniProtKB-EC"/>
</dbReference>
<dbReference type="RefSeq" id="WP_190406471.1">
    <property type="nucleotide sequence ID" value="NZ_JACJRF010000009.1"/>
</dbReference>
<dbReference type="SUPFAM" id="SSF53335">
    <property type="entry name" value="S-adenosyl-L-methionine-dependent methyltransferases"/>
    <property type="match status" value="1"/>
</dbReference>
<dbReference type="GO" id="GO:0032259">
    <property type="term" value="P:methylation"/>
    <property type="evidence" value="ECO:0007669"/>
    <property type="project" value="UniProtKB-KW"/>
</dbReference>
<gene>
    <name evidence="4 6" type="primary">prmC</name>
    <name evidence="6" type="ORF">H6G18_07575</name>
</gene>
<dbReference type="EMBL" id="JACJRF010000009">
    <property type="protein sequence ID" value="MBD2344007.1"/>
    <property type="molecule type" value="Genomic_DNA"/>
</dbReference>
<dbReference type="HAMAP" id="MF_02126">
    <property type="entry name" value="RF_methyltr_PrmC"/>
    <property type="match status" value="1"/>
</dbReference>
<keyword evidence="1 4" id="KW-0489">Methyltransferase</keyword>
<dbReference type="CDD" id="cd02440">
    <property type="entry name" value="AdoMet_MTases"/>
    <property type="match status" value="1"/>
</dbReference>
<name>A0ABR8CPA5_9NOST</name>
<evidence type="ECO:0000256" key="1">
    <source>
        <dbReference type="ARBA" id="ARBA00022603"/>
    </source>
</evidence>
<dbReference type="PANTHER" id="PTHR47441:SF3">
    <property type="entry name" value="RELEASE FACTOR GLUTAMINE METHYLTRANSFERASE"/>
    <property type="match status" value="1"/>
</dbReference>
<dbReference type="EC" id="2.1.1.297" evidence="4"/>
<dbReference type="InterPro" id="IPR019874">
    <property type="entry name" value="RF_methyltr_PrmC"/>
</dbReference>
<evidence type="ECO:0000256" key="4">
    <source>
        <dbReference type="HAMAP-Rule" id="MF_02126"/>
    </source>
</evidence>
<evidence type="ECO:0000259" key="5">
    <source>
        <dbReference type="Pfam" id="PF05175"/>
    </source>
</evidence>
<keyword evidence="2 4" id="KW-0808">Transferase</keyword>
<dbReference type="Proteomes" id="UP000607281">
    <property type="component" value="Unassembled WGS sequence"/>
</dbReference>
<feature type="binding site" evidence="4">
    <location>
        <position position="163"/>
    </location>
    <ligand>
        <name>S-adenosyl-L-methionine</name>
        <dbReference type="ChEBI" id="CHEBI:59789"/>
    </ligand>
</feature>
<comment type="caution">
    <text evidence="6">The sequence shown here is derived from an EMBL/GenBank/DDBJ whole genome shotgun (WGS) entry which is preliminary data.</text>
</comment>
<dbReference type="PROSITE" id="PS00092">
    <property type="entry name" value="N6_MTASE"/>
    <property type="match status" value="1"/>
</dbReference>
<dbReference type="NCBIfam" id="TIGR03534">
    <property type="entry name" value="RF_mod_PrmC"/>
    <property type="match status" value="1"/>
</dbReference>
<feature type="domain" description="Methyltransferase small" evidence="5">
    <location>
        <begin position="132"/>
        <end position="212"/>
    </location>
</feature>
<dbReference type="InterPro" id="IPR029063">
    <property type="entry name" value="SAM-dependent_MTases_sf"/>
</dbReference>
<dbReference type="Gene3D" id="1.10.8.10">
    <property type="entry name" value="DNA helicase RuvA subunit, C-terminal domain"/>
    <property type="match status" value="1"/>
</dbReference>
<dbReference type="PANTHER" id="PTHR47441">
    <property type="match status" value="1"/>
</dbReference>
<organism evidence="6 7">
    <name type="scientific">Anabaena subtropica FACHB-260</name>
    <dbReference type="NCBI Taxonomy" id="2692884"/>
    <lineage>
        <taxon>Bacteria</taxon>
        <taxon>Bacillati</taxon>
        <taxon>Cyanobacteriota</taxon>
        <taxon>Cyanophyceae</taxon>
        <taxon>Nostocales</taxon>
        <taxon>Nostocaceae</taxon>
        <taxon>Anabaena</taxon>
    </lineage>
</organism>
<evidence type="ECO:0000313" key="7">
    <source>
        <dbReference type="Proteomes" id="UP000607281"/>
    </source>
</evidence>
<sequence>MTNQQLNVVSGLQLWQWRTKATQAAIAHNVPVVEVDWLLQEIAGLDRLALRLESFKGWSEMAIGLSLEELEQLWQRRLCDRLPVQYIAGVTPWRKFKLAVSSGVLIPRPETEYLIDLAVAAATNSEKALQLQQGHWVDLGTGSGAIALGLADAFSEATIHAVDCSFEALAIAKENAHNLGFVDRMRFYQGRWWEPLNLLKGQFSGMVSNPPYIPSDIVPTLQPEVVNHEPHLALDGGADGLDAIRHLIEVAPSYLKPGGIWLIEMMAGQADAVTTLLHKQGSYENIQIHSDLAGIERFAIAQIQY</sequence>
<evidence type="ECO:0000256" key="3">
    <source>
        <dbReference type="ARBA" id="ARBA00022691"/>
    </source>
</evidence>
<keyword evidence="3 4" id="KW-0949">S-adenosyl-L-methionine</keyword>
<proteinExistence type="inferred from homology"/>
<comment type="similarity">
    <text evidence="4">Belongs to the protein N5-glutamine methyltransferase family. PrmC subfamily.</text>
</comment>
<dbReference type="InterPro" id="IPR002052">
    <property type="entry name" value="DNA_methylase_N6_adenine_CS"/>
</dbReference>
<dbReference type="InterPro" id="IPR052663">
    <property type="entry name" value="RF_glutamine_MTase_cyano"/>
</dbReference>
<evidence type="ECO:0000256" key="2">
    <source>
        <dbReference type="ARBA" id="ARBA00022679"/>
    </source>
</evidence>
<dbReference type="InterPro" id="IPR004556">
    <property type="entry name" value="HemK-like"/>
</dbReference>
<dbReference type="Pfam" id="PF05175">
    <property type="entry name" value="MTS"/>
    <property type="match status" value="1"/>
</dbReference>
<dbReference type="InterPro" id="IPR007848">
    <property type="entry name" value="Small_mtfrase_dom"/>
</dbReference>
<feature type="binding site" evidence="4">
    <location>
        <position position="209"/>
    </location>
    <ligand>
        <name>S-adenosyl-L-methionine</name>
        <dbReference type="ChEBI" id="CHEBI:59789"/>
    </ligand>
</feature>
<comment type="function">
    <text evidence="4">Methylates the class 1 translation termination release factors RF1/PrfA and RF2/PrfB on the glutamine residue of the universally conserved GGQ motif.</text>
</comment>
<feature type="binding site" evidence="4">
    <location>
        <begin position="140"/>
        <end position="144"/>
    </location>
    <ligand>
        <name>S-adenosyl-L-methionine</name>
        <dbReference type="ChEBI" id="CHEBI:59789"/>
    </ligand>
</feature>
<evidence type="ECO:0000313" key="6">
    <source>
        <dbReference type="EMBL" id="MBD2344007.1"/>
    </source>
</evidence>
<dbReference type="NCBIfam" id="TIGR00536">
    <property type="entry name" value="hemK_fam"/>
    <property type="match status" value="1"/>
</dbReference>
<feature type="binding site" evidence="4">
    <location>
        <position position="192"/>
    </location>
    <ligand>
        <name>S-adenosyl-L-methionine</name>
        <dbReference type="ChEBI" id="CHEBI:59789"/>
    </ligand>
</feature>
<accession>A0ABR8CPA5</accession>
<reference evidence="6 7" key="1">
    <citation type="journal article" date="2020" name="ISME J.">
        <title>Comparative genomics reveals insights into cyanobacterial evolution and habitat adaptation.</title>
        <authorList>
            <person name="Chen M.Y."/>
            <person name="Teng W.K."/>
            <person name="Zhao L."/>
            <person name="Hu C.X."/>
            <person name="Zhou Y.K."/>
            <person name="Han B.P."/>
            <person name="Song L.R."/>
            <person name="Shu W.S."/>
        </authorList>
    </citation>
    <scope>NUCLEOTIDE SEQUENCE [LARGE SCALE GENOMIC DNA]</scope>
    <source>
        <strain evidence="6 7">FACHB-260</strain>
    </source>
</reference>
<comment type="catalytic activity">
    <reaction evidence="4">
        <text>L-glutaminyl-[peptide chain release factor] + S-adenosyl-L-methionine = N(5)-methyl-L-glutaminyl-[peptide chain release factor] + S-adenosyl-L-homocysteine + H(+)</text>
        <dbReference type="Rhea" id="RHEA:42896"/>
        <dbReference type="Rhea" id="RHEA-COMP:10271"/>
        <dbReference type="Rhea" id="RHEA-COMP:10272"/>
        <dbReference type="ChEBI" id="CHEBI:15378"/>
        <dbReference type="ChEBI" id="CHEBI:30011"/>
        <dbReference type="ChEBI" id="CHEBI:57856"/>
        <dbReference type="ChEBI" id="CHEBI:59789"/>
        <dbReference type="ChEBI" id="CHEBI:61891"/>
        <dbReference type="EC" id="2.1.1.297"/>
    </reaction>
</comment>
<feature type="binding site" evidence="4">
    <location>
        <begin position="209"/>
        <end position="212"/>
    </location>
    <ligand>
        <name>substrate</name>
    </ligand>
</feature>
<dbReference type="Gene3D" id="3.40.50.150">
    <property type="entry name" value="Vaccinia Virus protein VP39"/>
    <property type="match status" value="1"/>
</dbReference>